<dbReference type="OrthoDB" id="1876817at2759"/>
<sequence length="203" mass="21773">MASSLSLKRLISSNLVPKSLSAPILHISDSAASRSFSADAAQPHGGADVHSAPVVVLFHASGLTCNQWRKLKNLLNPGKTLFRPSISEPGTKKKFFQQLNHSAGPTCVLYLPEGASEKLNLLPSGSGDAVDQDFLLLYGQYKSNLVDHIDVGKVSEFDEMETSLFNFYLPSSYLCSVLDPAFANKEGEQMAGSEGPQASAEQS</sequence>
<evidence type="ECO:0000313" key="1">
    <source>
        <dbReference type="EMBL" id="EXB33506.1"/>
    </source>
</evidence>
<protein>
    <recommendedName>
        <fullName evidence="3">Ribosomal protein L10</fullName>
    </recommendedName>
</protein>
<evidence type="ECO:0000313" key="2">
    <source>
        <dbReference type="Proteomes" id="UP000030645"/>
    </source>
</evidence>
<dbReference type="STRING" id="981085.W9R103"/>
<organism evidence="1 2">
    <name type="scientific">Morus notabilis</name>
    <dbReference type="NCBI Taxonomy" id="981085"/>
    <lineage>
        <taxon>Eukaryota</taxon>
        <taxon>Viridiplantae</taxon>
        <taxon>Streptophyta</taxon>
        <taxon>Embryophyta</taxon>
        <taxon>Tracheophyta</taxon>
        <taxon>Spermatophyta</taxon>
        <taxon>Magnoliopsida</taxon>
        <taxon>eudicotyledons</taxon>
        <taxon>Gunneridae</taxon>
        <taxon>Pentapetalae</taxon>
        <taxon>rosids</taxon>
        <taxon>fabids</taxon>
        <taxon>Rosales</taxon>
        <taxon>Moraceae</taxon>
        <taxon>Moreae</taxon>
        <taxon>Morus</taxon>
    </lineage>
</organism>
<accession>W9R103</accession>
<proteinExistence type="predicted"/>
<dbReference type="Proteomes" id="UP000030645">
    <property type="component" value="Unassembled WGS sequence"/>
</dbReference>
<dbReference type="KEGG" id="mnt:21394369"/>
<dbReference type="AlphaFoldDB" id="W9R103"/>
<dbReference type="EMBL" id="KE343530">
    <property type="protein sequence ID" value="EXB33506.1"/>
    <property type="molecule type" value="Genomic_DNA"/>
</dbReference>
<name>W9R103_9ROSA</name>
<reference evidence="2" key="1">
    <citation type="submission" date="2013-01" db="EMBL/GenBank/DDBJ databases">
        <title>Draft Genome Sequence of a Mulberry Tree, Morus notabilis C.K. Schneid.</title>
        <authorList>
            <person name="He N."/>
            <person name="Zhao S."/>
        </authorList>
    </citation>
    <scope>NUCLEOTIDE SEQUENCE</scope>
</reference>
<evidence type="ECO:0008006" key="3">
    <source>
        <dbReference type="Google" id="ProtNLM"/>
    </source>
</evidence>
<dbReference type="eggNOG" id="ENOG502S4M6">
    <property type="taxonomic scope" value="Eukaryota"/>
</dbReference>
<gene>
    <name evidence="1" type="ORF">L484_011096</name>
</gene>
<keyword evidence="2" id="KW-1185">Reference proteome</keyword>